<name>A0A9E8MWQ2_9FLAO</name>
<feature type="transmembrane region" description="Helical" evidence="8">
    <location>
        <begin position="170"/>
        <end position="190"/>
    </location>
</feature>
<keyword evidence="7 8" id="KW-0472">Membrane</keyword>
<dbReference type="Proteomes" id="UP001164705">
    <property type="component" value="Chromosome"/>
</dbReference>
<dbReference type="EMBL" id="CP113088">
    <property type="protein sequence ID" value="WAC02431.1"/>
    <property type="molecule type" value="Genomic_DNA"/>
</dbReference>
<comment type="subcellular location">
    <subcellularLocation>
        <location evidence="1">Cell membrane</location>
    </subcellularLocation>
</comment>
<evidence type="ECO:0000313" key="11">
    <source>
        <dbReference type="Proteomes" id="UP001164705"/>
    </source>
</evidence>
<evidence type="ECO:0000256" key="4">
    <source>
        <dbReference type="ARBA" id="ARBA00022741"/>
    </source>
</evidence>
<evidence type="ECO:0000256" key="7">
    <source>
        <dbReference type="ARBA" id="ARBA00023136"/>
    </source>
</evidence>
<keyword evidence="5 8" id="KW-1133">Transmembrane helix</keyword>
<evidence type="ECO:0000259" key="9">
    <source>
        <dbReference type="Pfam" id="PF18967"/>
    </source>
</evidence>
<dbReference type="Pfam" id="PF18967">
    <property type="entry name" value="PycTM"/>
    <property type="match status" value="1"/>
</dbReference>
<feature type="transmembrane region" description="Helical" evidence="8">
    <location>
        <begin position="77"/>
        <end position="98"/>
    </location>
</feature>
<evidence type="ECO:0000256" key="1">
    <source>
        <dbReference type="ARBA" id="ARBA00004236"/>
    </source>
</evidence>
<evidence type="ECO:0000256" key="6">
    <source>
        <dbReference type="ARBA" id="ARBA00023118"/>
    </source>
</evidence>
<dbReference type="InterPro" id="IPR043760">
    <property type="entry name" value="PycTM_dom"/>
</dbReference>
<dbReference type="GO" id="GO:0051607">
    <property type="term" value="P:defense response to virus"/>
    <property type="evidence" value="ECO:0007669"/>
    <property type="project" value="UniProtKB-KW"/>
</dbReference>
<dbReference type="GO" id="GO:0000166">
    <property type="term" value="F:nucleotide binding"/>
    <property type="evidence" value="ECO:0007669"/>
    <property type="project" value="UniProtKB-KW"/>
</dbReference>
<protein>
    <submittedName>
        <fullName evidence="10">DUF5706 domain-containing protein</fullName>
    </submittedName>
</protein>
<organism evidence="10 11">
    <name type="scientific">Lacinutrix neustonica</name>
    <dbReference type="NCBI Taxonomy" id="2980107"/>
    <lineage>
        <taxon>Bacteria</taxon>
        <taxon>Pseudomonadati</taxon>
        <taxon>Bacteroidota</taxon>
        <taxon>Flavobacteriia</taxon>
        <taxon>Flavobacteriales</taxon>
        <taxon>Flavobacteriaceae</taxon>
        <taxon>Lacinutrix</taxon>
    </lineage>
</organism>
<dbReference type="RefSeq" id="WP_267677028.1">
    <property type="nucleotide sequence ID" value="NZ_CP113088.1"/>
</dbReference>
<proteinExistence type="predicted"/>
<dbReference type="KEGG" id="lnu:N7U66_01570"/>
<feature type="transmembrane region" description="Helical" evidence="8">
    <location>
        <begin position="44"/>
        <end position="65"/>
    </location>
</feature>
<keyword evidence="4" id="KW-0547">Nucleotide-binding</keyword>
<evidence type="ECO:0000256" key="8">
    <source>
        <dbReference type="SAM" id="Phobius"/>
    </source>
</evidence>
<gene>
    <name evidence="10" type="ORF">N7U66_01570</name>
</gene>
<dbReference type="GO" id="GO:0005886">
    <property type="term" value="C:plasma membrane"/>
    <property type="evidence" value="ECO:0007669"/>
    <property type="project" value="UniProtKB-SubCell"/>
</dbReference>
<keyword evidence="2" id="KW-1003">Cell membrane</keyword>
<sequence length="193" mass="22153">MKENKKQKTLEVKESPERAIQSLFTVVIRNHIHLSKIADKKANLIMVICSLLLSIILTNSYRYIVQDDGNSNSVLRIPTAIFIVFMLATIILSIITTIPSVTKNGLNKEEIVDKKINLAFFGNFYHMPIENYEWAVKETFKDNSTIYTNLTKDLYFLGIVLNKKFKLLNITYNLFIIGLIVSSISFIIVLEFL</sequence>
<keyword evidence="3 8" id="KW-0812">Transmembrane</keyword>
<accession>A0A9E8MWQ2</accession>
<keyword evidence="6" id="KW-0051">Antiviral defense</keyword>
<evidence type="ECO:0000313" key="10">
    <source>
        <dbReference type="EMBL" id="WAC02431.1"/>
    </source>
</evidence>
<evidence type="ECO:0000256" key="3">
    <source>
        <dbReference type="ARBA" id="ARBA00022692"/>
    </source>
</evidence>
<evidence type="ECO:0000256" key="5">
    <source>
        <dbReference type="ARBA" id="ARBA00022989"/>
    </source>
</evidence>
<evidence type="ECO:0000256" key="2">
    <source>
        <dbReference type="ARBA" id="ARBA00022475"/>
    </source>
</evidence>
<keyword evidence="11" id="KW-1185">Reference proteome</keyword>
<reference evidence="10" key="1">
    <citation type="submission" date="2022-11" db="EMBL/GenBank/DDBJ databases">
        <title>Lacinutrix neustonica HL-RS19T sp. nov., isolated from the surface microlayer sample of brackish Lake Shihwa.</title>
        <authorList>
            <person name="Choi J.Y."/>
            <person name="Hwang C.Y."/>
        </authorList>
    </citation>
    <scope>NUCLEOTIDE SEQUENCE</scope>
    <source>
        <strain evidence="10">HL-RS19</strain>
    </source>
</reference>
<dbReference type="AlphaFoldDB" id="A0A9E8MWQ2"/>
<feature type="domain" description="Pycsar effector protein" evidence="9">
    <location>
        <begin position="29"/>
        <end position="188"/>
    </location>
</feature>